<dbReference type="RefSeq" id="WP_012415617.1">
    <property type="nucleotide sequence ID" value="NC_010644.1"/>
</dbReference>
<dbReference type="Pfam" id="PF18860">
    <property type="entry name" value="AbiJ_NTD3"/>
    <property type="match status" value="1"/>
</dbReference>
<dbReference type="Proteomes" id="UP000001029">
    <property type="component" value="Chromosome"/>
</dbReference>
<gene>
    <name evidence="3" type="ordered locus">Emin_1454</name>
</gene>
<reference evidence="3 4" key="1">
    <citation type="journal article" date="2009" name="Appl. Environ. Microbiol.">
        <title>Genomic analysis of 'Elusimicrobium minutum,' the first cultivated representative of the phylum 'Elusimicrobia' (formerly termite group 1).</title>
        <authorList>
            <person name="Herlemann D.P.R."/>
            <person name="Geissinger O."/>
            <person name="Ikeda-Ohtsubo W."/>
            <person name="Kunin V."/>
            <person name="Sun H."/>
            <person name="Lapidus A."/>
            <person name="Hugenholtz P."/>
            <person name="Brune A."/>
        </authorList>
    </citation>
    <scope>NUCLEOTIDE SEQUENCE [LARGE SCALE GENOMIC DNA]</scope>
    <source>
        <strain evidence="3 4">Pei191</strain>
    </source>
</reference>
<sequence length="295" mass="34558">METYEITEITRRAIIDEFMLTPQPYHGKLEEVDFLERLYPLAKMPSTDGRFSNAGGDIYQHRINNFDWPDEWIWSDSRFNLLRTSDQVFTRFICEMLHPVVRHENDVAPLLAAFNRQLANDNWEIYREREISKRPVFAARKIGSKPPLIKKIKNIDHDFIAEQIKKSEEKLDKNDFDGAITNARSLVEAILCYIAKNLDIKLPEYDGDLFKLYKTIRKDLKLEITDDMDNILKQIITGLSSIISGLSGLSNKMGDRHVRQYKPNKHHAKLAVNVSQIFCEFLLDSYEYQKTRQKQ</sequence>
<dbReference type="AlphaFoldDB" id="B2KEQ6"/>
<dbReference type="InterPro" id="IPR026001">
    <property type="entry name" value="Abi-like_C"/>
</dbReference>
<evidence type="ECO:0000259" key="1">
    <source>
        <dbReference type="Pfam" id="PF14355"/>
    </source>
</evidence>
<accession>B2KEQ6</accession>
<evidence type="ECO:0000313" key="3">
    <source>
        <dbReference type="EMBL" id="ACC99002.1"/>
    </source>
</evidence>
<evidence type="ECO:0000259" key="2">
    <source>
        <dbReference type="Pfam" id="PF18860"/>
    </source>
</evidence>
<proteinExistence type="predicted"/>
<dbReference type="Pfam" id="PF14355">
    <property type="entry name" value="Abi_C"/>
    <property type="match status" value="1"/>
</dbReference>
<keyword evidence="4" id="KW-1185">Reference proteome</keyword>
<evidence type="ECO:0000313" key="4">
    <source>
        <dbReference type="Proteomes" id="UP000001029"/>
    </source>
</evidence>
<dbReference type="EMBL" id="CP001055">
    <property type="protein sequence ID" value="ACC99002.1"/>
    <property type="molecule type" value="Genomic_DNA"/>
</dbReference>
<evidence type="ECO:0008006" key="5">
    <source>
        <dbReference type="Google" id="ProtNLM"/>
    </source>
</evidence>
<dbReference type="OrthoDB" id="5497289at2"/>
<name>B2KEQ6_ELUMP</name>
<dbReference type="InterPro" id="IPR041427">
    <property type="entry name" value="AbiJ-NTD3"/>
</dbReference>
<protein>
    <recommendedName>
        <fullName evidence="5">Abortive infection protein-like C-terminal domain-containing protein</fullName>
    </recommendedName>
</protein>
<feature type="domain" description="Abortive infection protein-like C-terminal" evidence="1">
    <location>
        <begin position="211"/>
        <end position="284"/>
    </location>
</feature>
<dbReference type="HOGENOM" id="CLU_064307_0_0_0"/>
<organism evidence="3 4">
    <name type="scientific">Elusimicrobium minutum (strain Pei191)</name>
    <dbReference type="NCBI Taxonomy" id="445932"/>
    <lineage>
        <taxon>Bacteria</taxon>
        <taxon>Pseudomonadati</taxon>
        <taxon>Elusimicrobiota</taxon>
        <taxon>Elusimicrobia</taxon>
        <taxon>Elusimicrobiales</taxon>
        <taxon>Elusimicrobiaceae</taxon>
        <taxon>Elusimicrobium</taxon>
    </lineage>
</organism>
<feature type="domain" description="AbiJ-NTD3" evidence="2">
    <location>
        <begin position="5"/>
        <end position="147"/>
    </location>
</feature>
<dbReference type="KEGG" id="emi:Emin_1454"/>